<gene>
    <name evidence="6" type="ORF">DIU77_011220</name>
</gene>
<feature type="domain" description="PBP" evidence="5">
    <location>
        <begin position="30"/>
        <end position="278"/>
    </location>
</feature>
<dbReference type="NCBIfam" id="TIGR02136">
    <property type="entry name" value="ptsS_2"/>
    <property type="match status" value="1"/>
</dbReference>
<evidence type="ECO:0000256" key="2">
    <source>
        <dbReference type="ARBA" id="ARBA00022448"/>
    </source>
</evidence>
<dbReference type="Pfam" id="PF12849">
    <property type="entry name" value="PBP_like_2"/>
    <property type="match status" value="1"/>
</dbReference>
<sequence>MRYGWVTAAAAVAVASLAVTACGPAGQGGGLSIKVDGSSTVGPLTQAAAELFSDRNPDLRVGVGTSGTGGGFEKFCNGEIDIADASRKITAEEAEMCRAGGVSYYELQVANDAITVLVHRENPVNCLTVDQLRQIWAPGSQVNNWNQIDGIDYDAELTLYGPGTDSGTFEFFAEEINGDKEEQRADYQDIGEDDNTGIAGVMEDEGAMFYVGFEYFDANKDRVKALQIDAGDGCVAPTPEAVQSGEYQPLSRPLYIYPSRESMQKKHVKAFVDYFVDNSAEIARLAGYIPMTDEQAAKTEQALSDR</sequence>
<evidence type="ECO:0000313" key="7">
    <source>
        <dbReference type="Proteomes" id="UP000249324"/>
    </source>
</evidence>
<dbReference type="SUPFAM" id="SSF53850">
    <property type="entry name" value="Periplasmic binding protein-like II"/>
    <property type="match status" value="1"/>
</dbReference>
<dbReference type="InterPro" id="IPR050811">
    <property type="entry name" value="Phosphate_ABC_transporter"/>
</dbReference>
<feature type="chain" id="PRO_5044526869" description="Phosphate-binding protein" evidence="4">
    <location>
        <begin position="22"/>
        <end position="306"/>
    </location>
</feature>
<evidence type="ECO:0000256" key="1">
    <source>
        <dbReference type="ARBA" id="ARBA00008725"/>
    </source>
</evidence>
<keyword evidence="2 4" id="KW-0813">Transport</keyword>
<comment type="function">
    <text evidence="4">Involved in the system for phosphate transport across the cytoplasmic membrane.</text>
</comment>
<dbReference type="PROSITE" id="PS51257">
    <property type="entry name" value="PROKAR_LIPOPROTEIN"/>
    <property type="match status" value="1"/>
</dbReference>
<dbReference type="PANTHER" id="PTHR30570:SF1">
    <property type="entry name" value="PHOSPHATE-BINDING PROTEIN PSTS"/>
    <property type="match status" value="1"/>
</dbReference>
<comment type="similarity">
    <text evidence="1 4">Belongs to the PstS family.</text>
</comment>
<evidence type="ECO:0000256" key="4">
    <source>
        <dbReference type="RuleBase" id="RU367119"/>
    </source>
</evidence>
<dbReference type="Proteomes" id="UP000249324">
    <property type="component" value="Unassembled WGS sequence"/>
</dbReference>
<protein>
    <recommendedName>
        <fullName evidence="4">Phosphate-binding protein</fullName>
    </recommendedName>
</protein>
<evidence type="ECO:0000259" key="5">
    <source>
        <dbReference type="Pfam" id="PF12849"/>
    </source>
</evidence>
<dbReference type="InterPro" id="IPR011862">
    <property type="entry name" value="Phos-bd"/>
</dbReference>
<keyword evidence="4" id="KW-0592">Phosphate transport</keyword>
<keyword evidence="3 4" id="KW-0732">Signal</keyword>
<dbReference type="GO" id="GO:0042301">
    <property type="term" value="F:phosphate ion binding"/>
    <property type="evidence" value="ECO:0007669"/>
    <property type="project" value="UniProtKB-UniRule"/>
</dbReference>
<dbReference type="Gene3D" id="3.40.190.10">
    <property type="entry name" value="Periplasmic binding protein-like II"/>
    <property type="match status" value="2"/>
</dbReference>
<dbReference type="CDD" id="cd13654">
    <property type="entry name" value="PBP2_phosphate_like_2"/>
    <property type="match status" value="1"/>
</dbReference>
<dbReference type="InterPro" id="IPR024370">
    <property type="entry name" value="PBP_domain"/>
</dbReference>
<proteinExistence type="inferred from homology"/>
<reference evidence="6 7" key="1">
    <citation type="journal article" date="2021" name="BMC Genomics">
        <title>Genome-resolved metagenome and metatranscriptome analyses of thermophilic composting reveal key bacterial players and their metabolic interactions.</title>
        <authorList>
            <person name="Braga L.P.P."/>
            <person name="Pereira R.V."/>
            <person name="Martins L.F."/>
            <person name="Moura L.M.S."/>
            <person name="Sanchez F.B."/>
            <person name="Patane J.S.L."/>
            <person name="da Silva A.M."/>
            <person name="Setubal J.C."/>
        </authorList>
    </citation>
    <scope>NUCLEOTIDE SEQUENCE [LARGE SCALE GENOMIC DNA]</scope>
    <source>
        <strain evidence="6">ZC4RG45</strain>
    </source>
</reference>
<feature type="signal peptide" evidence="4">
    <location>
        <begin position="1"/>
        <end position="21"/>
    </location>
</feature>
<dbReference type="PANTHER" id="PTHR30570">
    <property type="entry name" value="PERIPLASMIC PHOSPHATE BINDING COMPONENT OF PHOSPHATE ABC TRANSPORTER"/>
    <property type="match status" value="1"/>
</dbReference>
<evidence type="ECO:0000256" key="3">
    <source>
        <dbReference type="ARBA" id="ARBA00022729"/>
    </source>
</evidence>
<comment type="caution">
    <text evidence="6">The sequence shown here is derived from an EMBL/GenBank/DDBJ whole genome shotgun (WGS) entry which is preliminary data.</text>
</comment>
<dbReference type="GO" id="GO:0006817">
    <property type="term" value="P:phosphate ion transport"/>
    <property type="evidence" value="ECO:0007669"/>
    <property type="project" value="UniProtKB-UniRule"/>
</dbReference>
<organism evidence="6 7">
    <name type="scientific">Thermocrispum agreste</name>
    <dbReference type="NCBI Taxonomy" id="37925"/>
    <lineage>
        <taxon>Bacteria</taxon>
        <taxon>Bacillati</taxon>
        <taxon>Actinomycetota</taxon>
        <taxon>Actinomycetes</taxon>
        <taxon>Pseudonocardiales</taxon>
        <taxon>Pseudonocardiaceae</taxon>
        <taxon>Thermocrispum</taxon>
    </lineage>
</organism>
<evidence type="ECO:0000313" key="6">
    <source>
        <dbReference type="EMBL" id="MFO7192801.1"/>
    </source>
</evidence>
<name>A0ABD6FHJ3_9PSEU</name>
<accession>A0ABD6FHJ3</accession>
<dbReference type="EMBL" id="QGUI02000131">
    <property type="protein sequence ID" value="MFO7192801.1"/>
    <property type="molecule type" value="Genomic_DNA"/>
</dbReference>
<dbReference type="AlphaFoldDB" id="A0ABD6FHJ3"/>